<feature type="region of interest" description="Disordered" evidence="1">
    <location>
        <begin position="1"/>
        <end position="23"/>
    </location>
</feature>
<keyword evidence="3" id="KW-1185">Reference proteome</keyword>
<evidence type="ECO:0000313" key="3">
    <source>
        <dbReference type="Proteomes" id="UP001603857"/>
    </source>
</evidence>
<sequence length="120" mass="13623">MYSKSGKQEEKVKPRERIKNHYSNSPVMTPSSFGLIISFAQTGKRTRLGGLPAPNLTHFCVENCHKLKALPNHMSALLPKLEYLMIENYPEIESFPARGMPPNLRSIEIINCEKLLRDIA</sequence>
<dbReference type="Proteomes" id="UP001603857">
    <property type="component" value="Unassembled WGS sequence"/>
</dbReference>
<dbReference type="AlphaFoldDB" id="A0ABD1MQ31"/>
<accession>A0ABD1MQ31</accession>
<dbReference type="Gene3D" id="3.80.10.10">
    <property type="entry name" value="Ribonuclease Inhibitor"/>
    <property type="match status" value="1"/>
</dbReference>
<dbReference type="SUPFAM" id="SSF52058">
    <property type="entry name" value="L domain-like"/>
    <property type="match status" value="1"/>
</dbReference>
<dbReference type="EMBL" id="JBGMDY010000004">
    <property type="protein sequence ID" value="KAL2337915.1"/>
    <property type="molecule type" value="Genomic_DNA"/>
</dbReference>
<evidence type="ECO:0008006" key="4">
    <source>
        <dbReference type="Google" id="ProtNLM"/>
    </source>
</evidence>
<evidence type="ECO:0000256" key="1">
    <source>
        <dbReference type="SAM" id="MobiDB-lite"/>
    </source>
</evidence>
<feature type="compositionally biased region" description="Basic and acidic residues" evidence="1">
    <location>
        <begin position="1"/>
        <end position="19"/>
    </location>
</feature>
<protein>
    <recommendedName>
        <fullName evidence="4">Disease resistance protein</fullName>
    </recommendedName>
</protein>
<gene>
    <name evidence="2" type="ORF">Fmac_012361</name>
</gene>
<proteinExistence type="predicted"/>
<comment type="caution">
    <text evidence="2">The sequence shown here is derived from an EMBL/GenBank/DDBJ whole genome shotgun (WGS) entry which is preliminary data.</text>
</comment>
<organism evidence="2 3">
    <name type="scientific">Flemingia macrophylla</name>
    <dbReference type="NCBI Taxonomy" id="520843"/>
    <lineage>
        <taxon>Eukaryota</taxon>
        <taxon>Viridiplantae</taxon>
        <taxon>Streptophyta</taxon>
        <taxon>Embryophyta</taxon>
        <taxon>Tracheophyta</taxon>
        <taxon>Spermatophyta</taxon>
        <taxon>Magnoliopsida</taxon>
        <taxon>eudicotyledons</taxon>
        <taxon>Gunneridae</taxon>
        <taxon>Pentapetalae</taxon>
        <taxon>rosids</taxon>
        <taxon>fabids</taxon>
        <taxon>Fabales</taxon>
        <taxon>Fabaceae</taxon>
        <taxon>Papilionoideae</taxon>
        <taxon>50 kb inversion clade</taxon>
        <taxon>NPAAA clade</taxon>
        <taxon>indigoferoid/millettioid clade</taxon>
        <taxon>Phaseoleae</taxon>
        <taxon>Flemingia</taxon>
    </lineage>
</organism>
<reference evidence="2 3" key="1">
    <citation type="submission" date="2024-08" db="EMBL/GenBank/DDBJ databases">
        <title>Insights into the chromosomal genome structure of Flemingia macrophylla.</title>
        <authorList>
            <person name="Ding Y."/>
            <person name="Zhao Y."/>
            <person name="Bi W."/>
            <person name="Wu M."/>
            <person name="Zhao G."/>
            <person name="Gong Y."/>
            <person name="Li W."/>
            <person name="Zhang P."/>
        </authorList>
    </citation>
    <scope>NUCLEOTIDE SEQUENCE [LARGE SCALE GENOMIC DNA]</scope>
    <source>
        <strain evidence="2">DYQJB</strain>
        <tissue evidence="2">Leaf</tissue>
    </source>
</reference>
<name>A0ABD1MQ31_9FABA</name>
<evidence type="ECO:0000313" key="2">
    <source>
        <dbReference type="EMBL" id="KAL2337915.1"/>
    </source>
</evidence>
<dbReference type="InterPro" id="IPR032675">
    <property type="entry name" value="LRR_dom_sf"/>
</dbReference>